<dbReference type="SFLD" id="SFLDG01129">
    <property type="entry name" value="C1.5:_HAD__Beta-PGM__Phosphata"/>
    <property type="match status" value="1"/>
</dbReference>
<dbReference type="PANTHER" id="PTHR43611:SF3">
    <property type="entry name" value="FLAVIN MONONUCLEOTIDE HYDROLASE 1, CHLOROPLATIC"/>
    <property type="match status" value="1"/>
</dbReference>
<evidence type="ECO:0000313" key="2">
    <source>
        <dbReference type="Proteomes" id="UP000077096"/>
    </source>
</evidence>
<dbReference type="NCBIfam" id="TIGR01549">
    <property type="entry name" value="HAD-SF-IA-v1"/>
    <property type="match status" value="1"/>
</dbReference>
<gene>
    <name evidence="1" type="ORF">JM64_01490</name>
</gene>
<proteinExistence type="predicted"/>
<dbReference type="Pfam" id="PF13419">
    <property type="entry name" value="HAD_2"/>
    <property type="match status" value="1"/>
</dbReference>
<dbReference type="PATRIC" id="fig|93466.3.peg.335"/>
<dbReference type="InterPro" id="IPR036412">
    <property type="entry name" value="HAD-like_sf"/>
</dbReference>
<protein>
    <submittedName>
        <fullName evidence="1">Haloacid dehalogenase</fullName>
    </submittedName>
</protein>
<dbReference type="AlphaFoldDB" id="A0A172T1G3"/>
<organism evidence="1 2">
    <name type="scientific">Fervidobacterium pennivorans</name>
    <dbReference type="NCBI Taxonomy" id="93466"/>
    <lineage>
        <taxon>Bacteria</taxon>
        <taxon>Thermotogati</taxon>
        <taxon>Thermotogota</taxon>
        <taxon>Thermotogae</taxon>
        <taxon>Thermotogales</taxon>
        <taxon>Fervidobacteriaceae</taxon>
        <taxon>Fervidobacterium</taxon>
    </lineage>
</organism>
<dbReference type="OrthoDB" id="9797415at2"/>
<accession>A0A172T1G3</accession>
<dbReference type="PRINTS" id="PR00413">
    <property type="entry name" value="HADHALOGNASE"/>
</dbReference>
<dbReference type="NCBIfam" id="TIGR01509">
    <property type="entry name" value="HAD-SF-IA-v3"/>
    <property type="match status" value="1"/>
</dbReference>
<dbReference type="PANTHER" id="PTHR43611">
    <property type="entry name" value="ALPHA-D-GLUCOSE 1-PHOSPHATE PHOSPHATASE"/>
    <property type="match status" value="1"/>
</dbReference>
<reference evidence="1 2" key="1">
    <citation type="submission" date="2014-08" db="EMBL/GenBank/DDBJ databases">
        <title>Fervidobacterium pennivorans DYC genome.</title>
        <authorList>
            <person name="Wushke S."/>
        </authorList>
    </citation>
    <scope>NUCLEOTIDE SEQUENCE [LARGE SCALE GENOMIC DNA]</scope>
    <source>
        <strain evidence="1 2">DYC</strain>
    </source>
</reference>
<dbReference type="SFLD" id="SFLDS00003">
    <property type="entry name" value="Haloacid_Dehalogenase"/>
    <property type="match status" value="1"/>
</dbReference>
<evidence type="ECO:0000313" key="1">
    <source>
        <dbReference type="EMBL" id="ANE40830.1"/>
    </source>
</evidence>
<dbReference type="InterPro" id="IPR023214">
    <property type="entry name" value="HAD_sf"/>
</dbReference>
<sequence>MVETKEIDTLVFDLGRVLIHWDPYGYMVGEFGEEVAKRLVERVFSAPEWNLMDKGDISEAQLWKMMEERYPEDARYIQHMKNSVLNLLKPIEENTRLLPILKAHGYRLCVLSNFSYKAFEYVYNTFEFFKYFDCMVISSHVKKIKPNEDIFYELMERCGVRPSSAVFIDDRADNIETAKRLGFGVIHLTEHAKLKEKLEELLKISLDG</sequence>
<dbReference type="EMBL" id="CP011393">
    <property type="protein sequence ID" value="ANE40830.1"/>
    <property type="molecule type" value="Genomic_DNA"/>
</dbReference>
<dbReference type="Gene3D" id="3.40.50.1000">
    <property type="entry name" value="HAD superfamily/HAD-like"/>
    <property type="match status" value="1"/>
</dbReference>
<dbReference type="InterPro" id="IPR006439">
    <property type="entry name" value="HAD-SF_hydro_IA"/>
</dbReference>
<dbReference type="KEGG" id="fng:JM64_01490"/>
<dbReference type="SUPFAM" id="SSF56784">
    <property type="entry name" value="HAD-like"/>
    <property type="match status" value="1"/>
</dbReference>
<dbReference type="Proteomes" id="UP000077096">
    <property type="component" value="Chromosome"/>
</dbReference>
<dbReference type="CDD" id="cd02603">
    <property type="entry name" value="HAD_sEH-N_like"/>
    <property type="match status" value="1"/>
</dbReference>
<dbReference type="InterPro" id="IPR041492">
    <property type="entry name" value="HAD_2"/>
</dbReference>
<name>A0A172T1G3_FERPE</name>